<gene>
    <name evidence="1" type="ORF">G4D72_08675</name>
</gene>
<keyword evidence="2" id="KW-1185">Reference proteome</keyword>
<organism evidence="1 2">
    <name type="scientific">Flavobacterium difficile</name>
    <dbReference type="NCBI Taxonomy" id="2709659"/>
    <lineage>
        <taxon>Bacteria</taxon>
        <taxon>Pseudomonadati</taxon>
        <taxon>Bacteroidota</taxon>
        <taxon>Flavobacteriia</taxon>
        <taxon>Flavobacteriales</taxon>
        <taxon>Flavobacteriaceae</taxon>
        <taxon>Flavobacterium</taxon>
    </lineage>
</organism>
<protein>
    <recommendedName>
        <fullName evidence="3">DUF5723 domain-containing protein</fullName>
    </recommendedName>
</protein>
<dbReference type="EMBL" id="JAAJBT010000004">
    <property type="protein sequence ID" value="NHM02182.1"/>
    <property type="molecule type" value="Genomic_DNA"/>
</dbReference>
<proteinExistence type="predicted"/>
<name>A0ABX0I4X0_9FLAO</name>
<evidence type="ECO:0000313" key="2">
    <source>
        <dbReference type="Proteomes" id="UP000800984"/>
    </source>
</evidence>
<evidence type="ECO:0008006" key="3">
    <source>
        <dbReference type="Google" id="ProtNLM"/>
    </source>
</evidence>
<evidence type="ECO:0000313" key="1">
    <source>
        <dbReference type="EMBL" id="NHM02182.1"/>
    </source>
</evidence>
<comment type="caution">
    <text evidence="1">The sequence shown here is derived from an EMBL/GenBank/DDBJ whole genome shotgun (WGS) entry which is preliminary data.</text>
</comment>
<dbReference type="Proteomes" id="UP000800984">
    <property type="component" value="Unassembled WGS sequence"/>
</dbReference>
<dbReference type="RefSeq" id="WP_166077282.1">
    <property type="nucleotide sequence ID" value="NZ_JAAJBT010000004.1"/>
</dbReference>
<sequence>MKKYILLSLIFLFSTSEIFSQEHLLGITTSSRGGLLNGFNNPAELSNMNMKFDVNLFNTSVNFSNNKLSFNDLLDGTNLEDKFFSGTEAANVRVDALVIGPGIAFKNGNWTYAISTLANIKANIINVDTKLGDAIQNGALSNLISQTTLSSLENQRLNAATWGEIDFSLSRKLIDIARHQVNAGATVKLLFPSAYANFSASNLQGTIQNNLGDIQLANASAQVNLAYSGFLGNDFNDTSNYANFFKQGINGVAFDIGGTYRFKEANSNKYIISAGLAVKNIGGMSYKDDTNTSIDYNLSVGNSPTLDLNQFESANSLTEIETILAQPQNAQFFQKTKTNEAFKVKLPTTINAYADFKVTSKFYATASINQKVTDDSESDVTTTQNTYSIIPRLIFGQFEMFAPQTSNEISGFTSGFGMKIYGFYLGSSSIVTAALNNSKQADIYLGFRFGI</sequence>
<reference evidence="1 2" key="1">
    <citation type="submission" date="2020-02" db="EMBL/GenBank/DDBJ databases">
        <authorList>
            <person name="Chen W.-M."/>
        </authorList>
    </citation>
    <scope>NUCLEOTIDE SEQUENCE [LARGE SCALE GENOMIC DNA]</scope>
    <source>
        <strain evidence="1 2">KDG-16</strain>
    </source>
</reference>
<accession>A0ABX0I4X0</accession>